<evidence type="ECO:0000256" key="5">
    <source>
        <dbReference type="ARBA" id="ARBA00050624"/>
    </source>
</evidence>
<sequence>MDYQLLAYKQEDGVAYITINRPEVRNALSNRLVDELEEVISQIEKNEELRAVVITGAGDKAFMSGADIRELVERDAIIGRKHTRQRQELFSRIENLNIPVIAAVNGYAIGAGLELSMACTFRIASENAKFAASEVKLGIIPGAGGTQRLTRLVGKAKALEMILFGDIIDAGEALRIGLVNKVVPQDKLMEEVSAWVKKIKALPKLAIQYAKESVNRGANLGLEQGLAHESYLFALACTTQDKKEGVAAFLEKGRRTLLENNI</sequence>
<dbReference type="AlphaFoldDB" id="A0A3G2R390"/>
<reference evidence="7 8" key="1">
    <citation type="submission" date="2018-10" db="EMBL/GenBank/DDBJ databases">
        <authorList>
            <person name="Zhang X."/>
        </authorList>
    </citation>
    <scope>NUCLEOTIDE SEQUENCE [LARGE SCALE GENOMIC DNA]</scope>
    <source>
        <strain evidence="7 8">SK-G1</strain>
    </source>
</reference>
<gene>
    <name evidence="7" type="ORF">D2962_02285</name>
</gene>
<dbReference type="EC" id="4.2.1.150" evidence="6"/>
<dbReference type="KEGG" id="bacg:D2962_02285"/>
<dbReference type="SUPFAM" id="SSF52096">
    <property type="entry name" value="ClpP/crotonase"/>
    <property type="match status" value="1"/>
</dbReference>
<organism evidence="7 8">
    <name type="scientific">Biomaibacter acetigenes</name>
    <dbReference type="NCBI Taxonomy" id="2316383"/>
    <lineage>
        <taxon>Bacteria</taxon>
        <taxon>Bacillati</taxon>
        <taxon>Bacillota</taxon>
        <taxon>Clostridia</taxon>
        <taxon>Thermosediminibacterales</taxon>
        <taxon>Tepidanaerobacteraceae</taxon>
        <taxon>Biomaibacter</taxon>
    </lineage>
</organism>
<dbReference type="Gene3D" id="1.10.12.10">
    <property type="entry name" value="Lyase 2-enoyl-coa Hydratase, Chain A, domain 2"/>
    <property type="match status" value="1"/>
</dbReference>
<accession>A0A3G2R390</accession>
<evidence type="ECO:0000256" key="6">
    <source>
        <dbReference type="ARBA" id="ARBA00067035"/>
    </source>
</evidence>
<dbReference type="RefSeq" id="WP_122013987.1">
    <property type="nucleotide sequence ID" value="NZ_CP033169.1"/>
</dbReference>
<dbReference type="InterPro" id="IPR001753">
    <property type="entry name" value="Enoyl-CoA_hydra/iso"/>
</dbReference>
<dbReference type="Proteomes" id="UP000280960">
    <property type="component" value="Chromosome"/>
</dbReference>
<evidence type="ECO:0000313" key="8">
    <source>
        <dbReference type="Proteomes" id="UP000280960"/>
    </source>
</evidence>
<dbReference type="Gene3D" id="3.90.226.10">
    <property type="entry name" value="2-enoyl-CoA Hydratase, Chain A, domain 1"/>
    <property type="match status" value="1"/>
</dbReference>
<dbReference type="InterPro" id="IPR014748">
    <property type="entry name" value="Enoyl-CoA_hydra_C"/>
</dbReference>
<dbReference type="CDD" id="cd06558">
    <property type="entry name" value="crotonase-like"/>
    <property type="match status" value="1"/>
</dbReference>
<comment type="catalytic activity">
    <reaction evidence="5">
        <text>a short-chain (3S)-3-hydroxyacyl-CoA = a short-chain (2E)-enoyl-CoA + H2O</text>
        <dbReference type="Rhea" id="RHEA:52664"/>
        <dbReference type="ChEBI" id="CHEBI:15377"/>
        <dbReference type="ChEBI" id="CHEBI:87488"/>
        <dbReference type="ChEBI" id="CHEBI:136760"/>
        <dbReference type="EC" id="4.2.1.150"/>
    </reaction>
</comment>
<evidence type="ECO:0000256" key="3">
    <source>
        <dbReference type="ARBA" id="ARBA00011881"/>
    </source>
</evidence>
<dbReference type="PANTHER" id="PTHR11941">
    <property type="entry name" value="ENOYL-COA HYDRATASE-RELATED"/>
    <property type="match status" value="1"/>
</dbReference>
<keyword evidence="8" id="KW-1185">Reference proteome</keyword>
<keyword evidence="4" id="KW-0456">Lyase</keyword>
<dbReference type="FunFam" id="1.10.12.10:FF:000001">
    <property type="entry name" value="Probable enoyl-CoA hydratase, mitochondrial"/>
    <property type="match status" value="1"/>
</dbReference>
<proteinExistence type="inferred from homology"/>
<protein>
    <recommendedName>
        <fullName evidence="6">short-chain-enoyl-CoA hydratase</fullName>
        <ecNumber evidence="6">4.2.1.150</ecNumber>
    </recommendedName>
</protein>
<dbReference type="Pfam" id="PF00378">
    <property type="entry name" value="ECH_1"/>
    <property type="match status" value="1"/>
</dbReference>
<evidence type="ECO:0000256" key="1">
    <source>
        <dbReference type="ARBA" id="ARBA00005086"/>
    </source>
</evidence>
<dbReference type="PANTHER" id="PTHR11941:SF54">
    <property type="entry name" value="ENOYL-COA HYDRATASE, MITOCHONDRIAL"/>
    <property type="match status" value="1"/>
</dbReference>
<dbReference type="GO" id="GO:0006635">
    <property type="term" value="P:fatty acid beta-oxidation"/>
    <property type="evidence" value="ECO:0007669"/>
    <property type="project" value="TreeGrafter"/>
</dbReference>
<dbReference type="EMBL" id="CP033169">
    <property type="protein sequence ID" value="AYO29588.1"/>
    <property type="molecule type" value="Genomic_DNA"/>
</dbReference>
<dbReference type="FunFam" id="3.90.226.10:FF:000009">
    <property type="entry name" value="Carnitinyl-CoA dehydratase"/>
    <property type="match status" value="1"/>
</dbReference>
<name>A0A3G2R390_9FIRM</name>
<dbReference type="InterPro" id="IPR029045">
    <property type="entry name" value="ClpP/crotonase-like_dom_sf"/>
</dbReference>
<evidence type="ECO:0000256" key="4">
    <source>
        <dbReference type="ARBA" id="ARBA00023239"/>
    </source>
</evidence>
<comment type="subunit">
    <text evidence="3">Homotetramer.</text>
</comment>
<dbReference type="GO" id="GO:0018812">
    <property type="term" value="F:3-hydroxyacyl-CoA dehydratase activity"/>
    <property type="evidence" value="ECO:0007669"/>
    <property type="project" value="UniProtKB-EC"/>
</dbReference>
<comment type="similarity">
    <text evidence="2">Belongs to the enoyl-CoA hydratase/isomerase family.</text>
</comment>
<evidence type="ECO:0000256" key="2">
    <source>
        <dbReference type="ARBA" id="ARBA00005254"/>
    </source>
</evidence>
<comment type="pathway">
    <text evidence="1">Lipid metabolism; butanoate metabolism.</text>
</comment>
<evidence type="ECO:0000313" key="7">
    <source>
        <dbReference type="EMBL" id="AYO29588.1"/>
    </source>
</evidence>